<accession>A0A6J6CJX5</accession>
<dbReference type="Pfam" id="PF00128">
    <property type="entry name" value="Alpha-amylase"/>
    <property type="match status" value="2"/>
</dbReference>
<dbReference type="PANTHER" id="PTHR47786">
    <property type="entry name" value="ALPHA-1,4-GLUCAN:MALTOSE-1-PHOSPHATE MALTOSYLTRANSFERASE"/>
    <property type="match status" value="1"/>
</dbReference>
<organism evidence="2">
    <name type="scientific">freshwater metagenome</name>
    <dbReference type="NCBI Taxonomy" id="449393"/>
    <lineage>
        <taxon>unclassified sequences</taxon>
        <taxon>metagenomes</taxon>
        <taxon>ecological metagenomes</taxon>
    </lineage>
</organism>
<dbReference type="Gene3D" id="3.20.20.80">
    <property type="entry name" value="Glycosidases"/>
    <property type="match status" value="1"/>
</dbReference>
<feature type="domain" description="Glycosyl hydrolase family 13 catalytic" evidence="1">
    <location>
        <begin position="44"/>
        <end position="362"/>
    </location>
</feature>
<dbReference type="EMBL" id="CAEZSX010000038">
    <property type="protein sequence ID" value="CAB4551810.1"/>
    <property type="molecule type" value="Genomic_DNA"/>
</dbReference>
<dbReference type="SMART" id="SM00642">
    <property type="entry name" value="Aamy"/>
    <property type="match status" value="1"/>
</dbReference>
<dbReference type="CDD" id="cd11313">
    <property type="entry name" value="AmyAc_arch_bac_AmyA"/>
    <property type="match status" value="1"/>
</dbReference>
<dbReference type="PANTHER" id="PTHR47786:SF2">
    <property type="entry name" value="GLYCOSYL HYDROLASE FAMILY 13 CATALYTIC DOMAIN-CONTAINING PROTEIN"/>
    <property type="match status" value="1"/>
</dbReference>
<name>A0A6J6CJX5_9ZZZZ</name>
<dbReference type="SUPFAM" id="SSF51011">
    <property type="entry name" value="Glycosyl hydrolase domain"/>
    <property type="match status" value="1"/>
</dbReference>
<protein>
    <submittedName>
        <fullName evidence="2">Unannotated protein</fullName>
    </submittedName>
</protein>
<proteinExistence type="predicted"/>
<dbReference type="AlphaFoldDB" id="A0A6J6CJX5"/>
<dbReference type="SUPFAM" id="SSF51445">
    <property type="entry name" value="(Trans)glycosidases"/>
    <property type="match status" value="1"/>
</dbReference>
<evidence type="ECO:0000259" key="1">
    <source>
        <dbReference type="SMART" id="SM00642"/>
    </source>
</evidence>
<dbReference type="InterPro" id="IPR006047">
    <property type="entry name" value="GH13_cat_dom"/>
</dbReference>
<dbReference type="Gene3D" id="2.60.40.1180">
    <property type="entry name" value="Golgi alpha-mannosidase II"/>
    <property type="match status" value="1"/>
</dbReference>
<dbReference type="InterPro" id="IPR013780">
    <property type="entry name" value="Glyco_hydro_b"/>
</dbReference>
<dbReference type="GO" id="GO:0005975">
    <property type="term" value="P:carbohydrate metabolic process"/>
    <property type="evidence" value="ECO:0007669"/>
    <property type="project" value="InterPro"/>
</dbReference>
<dbReference type="InterPro" id="IPR017853">
    <property type="entry name" value="GH"/>
</dbReference>
<gene>
    <name evidence="2" type="ORF">UFOPK1537_00361</name>
</gene>
<evidence type="ECO:0000313" key="2">
    <source>
        <dbReference type="EMBL" id="CAB4551810.1"/>
    </source>
</evidence>
<reference evidence="2" key="1">
    <citation type="submission" date="2020-05" db="EMBL/GenBank/DDBJ databases">
        <authorList>
            <person name="Chiriac C."/>
            <person name="Salcher M."/>
            <person name="Ghai R."/>
            <person name="Kavagutti S V."/>
        </authorList>
    </citation>
    <scope>NUCLEOTIDE SEQUENCE</scope>
</reference>
<sequence>MSKRLVAIIAGVVALAVGLVVVLVGNPLDPRNQSDYLSKAVMYEVNVRQFSEEGTFNAFAEDLPRLQELGVDILWFMPIHPISELNRKGTLGSYYAVADYKTVNPEFGTEEDFKALVSKAQSMGFMVILDWVANHTGWDNAWVTENPSWYTKGSDGKITHPPGTDWTDVADLDYSNYDMRAAMMDAMMHWVTEYNVDGFRADVAGEVPTSFWEEAREKLEQRKKLFMLAEDGSNFLLLEKAFDANYGWNLLGLMNSLARGSSDAGSFRRNLKSQLIEYRPGGFPMNFITNHDENSWNGTEYERMGSAVNAMSALYFTVPGMPLIYNGQEVGFDRRLEFFEKDQIDWKESEMTALYQRLIELKTENESLWNGRAGGDLDFYLTDNDDVIAFLRQKGSSVVVTLVNVSDSKQTVTVDFGSLTSKTYRFSDGQSVELTGTMEFELSAWGFEIFSTQPVDPR</sequence>